<name>A0A0F9TFR1_9ZZZZ</name>
<proteinExistence type="predicted"/>
<comment type="caution">
    <text evidence="1">The sequence shown here is derived from an EMBL/GenBank/DDBJ whole genome shotgun (WGS) entry which is preliminary data.</text>
</comment>
<evidence type="ECO:0000313" key="1">
    <source>
        <dbReference type="EMBL" id="KKN78129.1"/>
    </source>
</evidence>
<organism evidence="1">
    <name type="scientific">marine sediment metagenome</name>
    <dbReference type="NCBI Taxonomy" id="412755"/>
    <lineage>
        <taxon>unclassified sequences</taxon>
        <taxon>metagenomes</taxon>
        <taxon>ecological metagenomes</taxon>
    </lineage>
</organism>
<sequence>MTTTAPKLFCHDCGTKCEHTGTNVFENQWCYTCPGCSSHWLRSYRHVEYVLVAECEIAHEERP</sequence>
<protein>
    <submittedName>
        <fullName evidence="1">Uncharacterized protein</fullName>
    </submittedName>
</protein>
<reference evidence="1" key="1">
    <citation type="journal article" date="2015" name="Nature">
        <title>Complex archaea that bridge the gap between prokaryotes and eukaryotes.</title>
        <authorList>
            <person name="Spang A."/>
            <person name="Saw J.H."/>
            <person name="Jorgensen S.L."/>
            <person name="Zaremba-Niedzwiedzka K."/>
            <person name="Martijn J."/>
            <person name="Lind A.E."/>
            <person name="van Eijk R."/>
            <person name="Schleper C."/>
            <person name="Guy L."/>
            <person name="Ettema T.J."/>
        </authorList>
    </citation>
    <scope>NUCLEOTIDE SEQUENCE</scope>
</reference>
<dbReference type="EMBL" id="LAZR01000268">
    <property type="protein sequence ID" value="KKN78129.1"/>
    <property type="molecule type" value="Genomic_DNA"/>
</dbReference>
<accession>A0A0F9TFR1</accession>
<dbReference type="AlphaFoldDB" id="A0A0F9TFR1"/>
<gene>
    <name evidence="1" type="ORF">LCGC14_0353560</name>
</gene>